<dbReference type="Proteomes" id="UP000315395">
    <property type="component" value="Chromosome"/>
</dbReference>
<protein>
    <submittedName>
        <fullName evidence="2">Uncharacterized protein</fullName>
    </submittedName>
</protein>
<feature type="region of interest" description="Disordered" evidence="1">
    <location>
        <begin position="237"/>
        <end position="256"/>
    </location>
</feature>
<organism evidence="2 3">
    <name type="scientific">Ornithinimicrobium ciconiae</name>
    <dbReference type="NCBI Taxonomy" id="2594265"/>
    <lineage>
        <taxon>Bacteria</taxon>
        <taxon>Bacillati</taxon>
        <taxon>Actinomycetota</taxon>
        <taxon>Actinomycetes</taxon>
        <taxon>Micrococcales</taxon>
        <taxon>Ornithinimicrobiaceae</taxon>
        <taxon>Ornithinimicrobium</taxon>
    </lineage>
</organism>
<dbReference type="AlphaFoldDB" id="A0A516GC96"/>
<accession>A0A516GC96</accession>
<evidence type="ECO:0000256" key="1">
    <source>
        <dbReference type="SAM" id="MobiDB-lite"/>
    </source>
</evidence>
<gene>
    <name evidence="2" type="ORF">FNH13_12205</name>
</gene>
<feature type="compositionally biased region" description="Basic and acidic residues" evidence="1">
    <location>
        <begin position="96"/>
        <end position="119"/>
    </location>
</feature>
<dbReference type="KEGG" id="orz:FNH13_12205"/>
<sequence>MRPVPSDVLRVQAEAGNATVSRWLDGQQLSVQRSKESQDLLTRLAVPKIREGPAIEVQTTLVSALEDLIRRGEVSEATTEFCIGGVVLDRLPNSETELRPATRTQEDSKEEDKKRRDAETGEIFTRLTQQKGKETPMTRFTPLSGGGTVARSAGVDFGPFVLGGELGSLVVENSLKTMIDAEQVEYLRLAGLPNSEWVILIELHYIRSRPKDMAGFHKDTRGQSLFVNLNYHMPGHRTRGPEHVLNPPPSVDHDEQVLSDKDSNRTLPAEFSDDLRHARKELGAPSRIELPGDVPELGYVAFVDEAIHHATPWFGHRYVTAKEFSAYLTRHHPAKFAEISRAEKQYENSLVPAYFSPFNSYVKHSIISDDEIETWRRWHHMATPANDRRYTRKDFAPTIPSEEFDEVLHDVGAQKDAPRARGGSGGWHSASIPGVKPSIRGATVTPGVRSPIRPDGSKPLVRTSSQSDLTKGLPGQLPEDVPRRFIRTWVRAVPREAAHDIP</sequence>
<dbReference type="RefSeq" id="WP_143783667.1">
    <property type="nucleotide sequence ID" value="NZ_CP041616.1"/>
</dbReference>
<evidence type="ECO:0000313" key="2">
    <source>
        <dbReference type="EMBL" id="QDO88990.1"/>
    </source>
</evidence>
<name>A0A516GC96_9MICO</name>
<feature type="region of interest" description="Disordered" evidence="1">
    <location>
        <begin position="94"/>
        <end position="122"/>
    </location>
</feature>
<evidence type="ECO:0000313" key="3">
    <source>
        <dbReference type="Proteomes" id="UP000315395"/>
    </source>
</evidence>
<dbReference type="OrthoDB" id="3664013at2"/>
<proteinExistence type="predicted"/>
<dbReference type="EMBL" id="CP041616">
    <property type="protein sequence ID" value="QDO88990.1"/>
    <property type="molecule type" value="Genomic_DNA"/>
</dbReference>
<feature type="region of interest" description="Disordered" evidence="1">
    <location>
        <begin position="416"/>
        <end position="478"/>
    </location>
</feature>
<keyword evidence="3" id="KW-1185">Reference proteome</keyword>
<reference evidence="2 3" key="1">
    <citation type="submission" date="2019-07" db="EMBL/GenBank/DDBJ databases">
        <title>complete genome sequencing of Ornithinimicrobium sp. H23M54.</title>
        <authorList>
            <person name="Bae J.-W."/>
            <person name="Lee S.-Y."/>
        </authorList>
    </citation>
    <scope>NUCLEOTIDE SEQUENCE [LARGE SCALE GENOMIC DNA]</scope>
    <source>
        <strain evidence="2 3">H23M54</strain>
    </source>
</reference>